<dbReference type="EMBL" id="AKBN01002134">
    <property type="protein sequence ID" value="KEZ98435.1"/>
    <property type="molecule type" value="Genomic_DNA"/>
</dbReference>
<evidence type="ECO:0000313" key="1">
    <source>
        <dbReference type="EMBL" id="KEZ98435.1"/>
    </source>
</evidence>
<dbReference type="PANTHER" id="PTHR35404">
    <property type="entry name" value="TRANSPOSASE OF TN10"/>
    <property type="match status" value="1"/>
</dbReference>
<comment type="caution">
    <text evidence="1">The sequence shown here is derived from an EMBL/GenBank/DDBJ whole genome shotgun (WGS) entry which is preliminary data.</text>
</comment>
<proteinExistence type="predicted"/>
<organism evidence="1">
    <name type="scientific">Xanthomonas vasicola pv. vasculorum NCPPB 890</name>
    <dbReference type="NCBI Taxonomy" id="1184265"/>
    <lineage>
        <taxon>Bacteria</taxon>
        <taxon>Pseudomonadati</taxon>
        <taxon>Pseudomonadota</taxon>
        <taxon>Gammaproteobacteria</taxon>
        <taxon>Lysobacterales</taxon>
        <taxon>Lysobacteraceae</taxon>
        <taxon>Xanthomonas</taxon>
    </lineage>
</organism>
<protein>
    <submittedName>
        <fullName evidence="1">Transposase</fullName>
    </submittedName>
</protein>
<dbReference type="PANTHER" id="PTHR35404:SF8">
    <property type="entry name" value="TRANSPOSASE OF TN10"/>
    <property type="match status" value="1"/>
</dbReference>
<dbReference type="AlphaFoldDB" id="A0A836ZQY3"/>
<accession>A0A836ZQY3</accession>
<sequence length="80" mass="8862">MHALRQRALLGASEALLHGGRLTLIDIARAWPGATRVRAPLEACDRLLCNSRLYAERSVIERDMAHWPQREIGTTCPASA</sequence>
<reference evidence="1" key="1">
    <citation type="submission" date="2012-05" db="EMBL/GenBank/DDBJ databases">
        <authorList>
            <person name="Studholme D.J."/>
            <person name="Wasukira A."/>
            <person name="Grant M."/>
        </authorList>
    </citation>
    <scope>NUCLEOTIDE SEQUENCE [LARGE SCALE GENOMIC DNA]</scope>
    <source>
        <strain evidence="1">NCPPB 890</strain>
    </source>
</reference>
<name>A0A836ZQY3_XANVA</name>
<gene>
    <name evidence="1" type="ORF">A11K_0128460</name>
</gene>